<dbReference type="InterPro" id="IPR001958">
    <property type="entry name" value="Tet-R_TetA/multi-R_MdtG-like"/>
</dbReference>
<keyword evidence="3 6" id="KW-0812">Transmembrane</keyword>
<evidence type="ECO:0000259" key="7">
    <source>
        <dbReference type="PROSITE" id="PS50850"/>
    </source>
</evidence>
<dbReference type="OrthoDB" id="7584869at2"/>
<feature type="transmembrane region" description="Helical" evidence="6">
    <location>
        <begin position="316"/>
        <end position="336"/>
    </location>
</feature>
<evidence type="ECO:0000256" key="1">
    <source>
        <dbReference type="ARBA" id="ARBA00004141"/>
    </source>
</evidence>
<feature type="transmembrane region" description="Helical" evidence="6">
    <location>
        <begin position="52"/>
        <end position="72"/>
    </location>
</feature>
<dbReference type="GO" id="GO:0016020">
    <property type="term" value="C:membrane"/>
    <property type="evidence" value="ECO:0007669"/>
    <property type="project" value="UniProtKB-SubCell"/>
</dbReference>
<proteinExistence type="inferred from homology"/>
<protein>
    <submittedName>
        <fullName evidence="8">Major facilitator superfamily MFS_1</fullName>
    </submittedName>
</protein>
<dbReference type="EMBL" id="CP002454">
    <property type="protein sequence ID" value="ADV66927.1"/>
    <property type="molecule type" value="Genomic_DNA"/>
</dbReference>
<dbReference type="PRINTS" id="PR01035">
    <property type="entry name" value="TCRTETA"/>
</dbReference>
<sequence length="410" mass="43580">MTTTAPPRVNPWALSGFWFGTSFHWLLLFAVLIPADMLRFVGEADKGKSQGLLIALGAAIAMLLPPIVGAYSDRVGRRLSLIQWSVVVNVVGLLIMAFAPNVWVYGLGFLVLQIGNNAATAPYSALIPQVVPPEQRGRYSGVMGLLQLSGQLLGGVVGALVGFQLLPREVTFILIAALLLFTSTLTVRFVPEPPARPAGPAAPRVNWLALFRHGPFFWVFVTRALFGLGQYSVQPLLQYYLRDVIGNFRLGGVDLGNAVTANSVMLLAIVAGGIASTLLAGRVSDRVGRKPVIYVAGTLMAVAAVALLFAPNLPVVLALAVVFGLGFGAFTSVDWALGSDAMPSAASYARDMGVWHVAFTAPQFISAPQGLLLDWGNAHGHNLGYTLVFGVAASFFVLAMLLVTRVRGVK</sequence>
<comment type="similarity">
    <text evidence="2">Belongs to the major facilitator superfamily. TCR/Tet family.</text>
</comment>
<dbReference type="STRING" id="709986.Deima_1276"/>
<feature type="transmembrane region" description="Helical" evidence="6">
    <location>
        <begin position="292"/>
        <end position="310"/>
    </location>
</feature>
<dbReference type="Proteomes" id="UP000008635">
    <property type="component" value="Chromosome"/>
</dbReference>
<dbReference type="SUPFAM" id="SSF103473">
    <property type="entry name" value="MFS general substrate transporter"/>
    <property type="match status" value="1"/>
</dbReference>
<evidence type="ECO:0000256" key="5">
    <source>
        <dbReference type="ARBA" id="ARBA00023136"/>
    </source>
</evidence>
<organism evidence="8 9">
    <name type="scientific">Deinococcus maricopensis (strain DSM 21211 / LMG 22137 / NRRL B-23946 / LB-34)</name>
    <dbReference type="NCBI Taxonomy" id="709986"/>
    <lineage>
        <taxon>Bacteria</taxon>
        <taxon>Thermotogati</taxon>
        <taxon>Deinococcota</taxon>
        <taxon>Deinococci</taxon>
        <taxon>Deinococcales</taxon>
        <taxon>Deinococcaceae</taxon>
        <taxon>Deinococcus</taxon>
    </lineage>
</organism>
<feature type="transmembrane region" description="Helical" evidence="6">
    <location>
        <begin position="259"/>
        <end position="280"/>
    </location>
</feature>
<keyword evidence="9" id="KW-1185">Reference proteome</keyword>
<dbReference type="InterPro" id="IPR005829">
    <property type="entry name" value="Sugar_transporter_CS"/>
</dbReference>
<feature type="transmembrane region" description="Helical" evidence="6">
    <location>
        <begin position="210"/>
        <end position="233"/>
    </location>
</feature>
<gene>
    <name evidence="8" type="ordered locus">Deima_1276</name>
</gene>
<evidence type="ECO:0000313" key="8">
    <source>
        <dbReference type="EMBL" id="ADV66927.1"/>
    </source>
</evidence>
<dbReference type="PANTHER" id="PTHR23528:SF1">
    <property type="entry name" value="MAJOR FACILITATOR SUPERFAMILY (MFS) PROFILE DOMAIN-CONTAINING PROTEIN"/>
    <property type="match status" value="1"/>
</dbReference>
<feature type="transmembrane region" description="Helical" evidence="6">
    <location>
        <begin position="84"/>
        <end position="112"/>
    </location>
</feature>
<feature type="transmembrane region" description="Helical" evidence="6">
    <location>
        <begin position="145"/>
        <end position="166"/>
    </location>
</feature>
<feature type="transmembrane region" description="Helical" evidence="6">
    <location>
        <begin position="12"/>
        <end position="32"/>
    </location>
</feature>
<dbReference type="Pfam" id="PF07690">
    <property type="entry name" value="MFS_1"/>
    <property type="match status" value="2"/>
</dbReference>
<dbReference type="GO" id="GO:0022857">
    <property type="term" value="F:transmembrane transporter activity"/>
    <property type="evidence" value="ECO:0007669"/>
    <property type="project" value="InterPro"/>
</dbReference>
<dbReference type="HOGENOM" id="CLU_040011_1_0_0"/>
<dbReference type="PROSITE" id="PS50850">
    <property type="entry name" value="MFS"/>
    <property type="match status" value="1"/>
</dbReference>
<comment type="subcellular location">
    <subcellularLocation>
        <location evidence="1">Membrane</location>
        <topology evidence="1">Multi-pass membrane protein</topology>
    </subcellularLocation>
</comment>
<reference evidence="8 9" key="1">
    <citation type="journal article" date="2011" name="Stand. Genomic Sci.">
        <title>Complete genome sequence of Deinococcus maricopensis type strain (LB-34).</title>
        <authorList>
            <person name="Pukall R."/>
            <person name="Zeytun A."/>
            <person name="Lucas S."/>
            <person name="Lapidus A."/>
            <person name="Hammon N."/>
            <person name="Deshpande S."/>
            <person name="Nolan M."/>
            <person name="Cheng J.F."/>
            <person name="Pitluck S."/>
            <person name="Liolios K."/>
            <person name="Pagani I."/>
            <person name="Mikhailova N."/>
            <person name="Ivanova N."/>
            <person name="Mavromatis K."/>
            <person name="Pati A."/>
            <person name="Tapia R."/>
            <person name="Han C."/>
            <person name="Goodwin L."/>
            <person name="Chen A."/>
            <person name="Palaniappan K."/>
            <person name="Land M."/>
            <person name="Hauser L."/>
            <person name="Chang Y.J."/>
            <person name="Jeffries C.D."/>
            <person name="Brambilla E.M."/>
            <person name="Rohde M."/>
            <person name="Goker M."/>
            <person name="Detter J.C."/>
            <person name="Woyke T."/>
            <person name="Bristow J."/>
            <person name="Eisen J.A."/>
            <person name="Markowitz V."/>
            <person name="Hugenholtz P."/>
            <person name="Kyrpides N.C."/>
            <person name="Klenk H.P."/>
        </authorList>
    </citation>
    <scope>NUCLEOTIDE SEQUENCE [LARGE SCALE GENOMIC DNA]</scope>
    <source>
        <strain evidence="9">DSM 21211 / LMG 22137 / NRRL B-23946 / LB-34</strain>
    </source>
</reference>
<dbReference type="InterPro" id="IPR036259">
    <property type="entry name" value="MFS_trans_sf"/>
</dbReference>
<dbReference type="InterPro" id="IPR011701">
    <property type="entry name" value="MFS"/>
</dbReference>
<accession>E8U788</accession>
<dbReference type="KEGG" id="dmr:Deima_1276"/>
<feature type="transmembrane region" description="Helical" evidence="6">
    <location>
        <begin position="172"/>
        <end position="190"/>
    </location>
</feature>
<dbReference type="PROSITE" id="PS00216">
    <property type="entry name" value="SUGAR_TRANSPORT_1"/>
    <property type="match status" value="2"/>
</dbReference>
<keyword evidence="5 6" id="KW-0472">Membrane</keyword>
<reference evidence="9" key="2">
    <citation type="submission" date="2011-01" db="EMBL/GenBank/DDBJ databases">
        <title>The complete genome of Deinococcus maricopensis DSM 21211.</title>
        <authorList>
            <consortium name="US DOE Joint Genome Institute (JGI-PGF)"/>
            <person name="Lucas S."/>
            <person name="Copeland A."/>
            <person name="Lapidus A."/>
            <person name="Goodwin L."/>
            <person name="Pitluck S."/>
            <person name="Kyrpides N."/>
            <person name="Mavromatis K."/>
            <person name="Pagani I."/>
            <person name="Ivanova N."/>
            <person name="Ovchinnikova G."/>
            <person name="Zeytun A."/>
            <person name="Detter J.C."/>
            <person name="Han C."/>
            <person name="Land M."/>
            <person name="Hauser L."/>
            <person name="Markowitz V."/>
            <person name="Cheng J.-F."/>
            <person name="Hugenholtz P."/>
            <person name="Woyke T."/>
            <person name="Wu D."/>
            <person name="Pukall R."/>
            <person name="Gehrich-Schroeter G."/>
            <person name="Brambilla E."/>
            <person name="Klenk H.-P."/>
            <person name="Eisen J.A."/>
        </authorList>
    </citation>
    <scope>NUCLEOTIDE SEQUENCE [LARGE SCALE GENOMIC DNA]</scope>
    <source>
        <strain evidence="9">DSM 21211 / LMG 22137 / NRRL B-23946 / LB-34</strain>
    </source>
</reference>
<keyword evidence="4 6" id="KW-1133">Transmembrane helix</keyword>
<dbReference type="InterPro" id="IPR020846">
    <property type="entry name" value="MFS_dom"/>
</dbReference>
<evidence type="ECO:0000256" key="2">
    <source>
        <dbReference type="ARBA" id="ARBA00007520"/>
    </source>
</evidence>
<dbReference type="RefSeq" id="WP_013556432.1">
    <property type="nucleotide sequence ID" value="NC_014958.1"/>
</dbReference>
<evidence type="ECO:0000256" key="4">
    <source>
        <dbReference type="ARBA" id="ARBA00022989"/>
    </source>
</evidence>
<evidence type="ECO:0000256" key="3">
    <source>
        <dbReference type="ARBA" id="ARBA00022692"/>
    </source>
</evidence>
<dbReference type="PANTHER" id="PTHR23528">
    <property type="match status" value="1"/>
</dbReference>
<dbReference type="Gene3D" id="1.20.1250.20">
    <property type="entry name" value="MFS general substrate transporter like domains"/>
    <property type="match status" value="2"/>
</dbReference>
<dbReference type="eggNOG" id="COG2814">
    <property type="taxonomic scope" value="Bacteria"/>
</dbReference>
<evidence type="ECO:0000313" key="9">
    <source>
        <dbReference type="Proteomes" id="UP000008635"/>
    </source>
</evidence>
<feature type="domain" description="Major facilitator superfamily (MFS) profile" evidence="7">
    <location>
        <begin position="8"/>
        <end position="410"/>
    </location>
</feature>
<feature type="transmembrane region" description="Helical" evidence="6">
    <location>
        <begin position="385"/>
        <end position="404"/>
    </location>
</feature>
<name>E8U788_DEIML</name>
<dbReference type="AlphaFoldDB" id="E8U788"/>
<evidence type="ECO:0000256" key="6">
    <source>
        <dbReference type="SAM" id="Phobius"/>
    </source>
</evidence>